<reference evidence="3" key="2">
    <citation type="submission" date="2021-03" db="EMBL/GenBank/DDBJ databases">
        <authorList>
            <person name="Jaffe A."/>
        </authorList>
    </citation>
    <scope>NUCLEOTIDE SEQUENCE</scope>
    <source>
        <strain evidence="3">RIFCSPLOWO2_01_FULL_58_19</strain>
    </source>
</reference>
<dbReference type="GO" id="GO:0005975">
    <property type="term" value="P:carbohydrate metabolic process"/>
    <property type="evidence" value="ECO:0007669"/>
    <property type="project" value="InterPro"/>
</dbReference>
<proteinExistence type="predicted"/>
<sequence length="169" mass="18454">MPADKVNVRVFLGADHAGFKLKENIRQWLKERGVEFVDLGVYSAEPVDYPAYAERVAREVGNAGEGKALGVLACGTGIGMGMAANKVRGVRAAVCHDEFTAEMARAHNNANLLCLGARVLQTGGEALKIVERFLETGFSAEERHGRRVKMIYGLETRKPKQAAKKRAKK</sequence>
<comment type="caution">
    <text evidence="2">The sequence shown here is derived from an EMBL/GenBank/DDBJ whole genome shotgun (WGS) entry which is preliminary data.</text>
</comment>
<evidence type="ECO:0000313" key="4">
    <source>
        <dbReference type="Proteomes" id="UP000564964"/>
    </source>
</evidence>
<dbReference type="SUPFAM" id="SSF89623">
    <property type="entry name" value="Ribose/Galactose isomerase RpiB/AlsB"/>
    <property type="match status" value="1"/>
</dbReference>
<dbReference type="Proteomes" id="UP000678237">
    <property type="component" value="Unassembled WGS sequence"/>
</dbReference>
<dbReference type="Gene3D" id="3.40.1400.10">
    <property type="entry name" value="Sugar-phosphate isomerase, RpiB/LacA/LacB"/>
    <property type="match status" value="1"/>
</dbReference>
<dbReference type="NCBIfam" id="TIGR01120">
    <property type="entry name" value="rpiB"/>
    <property type="match status" value="1"/>
</dbReference>
<dbReference type="AlphaFoldDB" id="A0A7J4JEM4"/>
<dbReference type="EMBL" id="DUGH01000057">
    <property type="protein sequence ID" value="HIH16222.1"/>
    <property type="molecule type" value="Genomic_DNA"/>
</dbReference>
<gene>
    <name evidence="2" type="primary">rpiB</name>
    <name evidence="2" type="ORF">HA252_02345</name>
    <name evidence="3" type="ORF">J4203_01035</name>
</gene>
<reference evidence="2" key="1">
    <citation type="journal article" date="2020" name="bioRxiv">
        <title>A rank-normalized archaeal taxonomy based on genome phylogeny resolves widespread incomplete and uneven classifications.</title>
        <authorList>
            <person name="Rinke C."/>
            <person name="Chuvochina M."/>
            <person name="Mussig A.J."/>
            <person name="Chaumeil P.-A."/>
            <person name="Waite D.W."/>
            <person name="Whitman W.B."/>
            <person name="Parks D.H."/>
            <person name="Hugenholtz P."/>
        </authorList>
    </citation>
    <scope>NUCLEOTIDE SEQUENCE</scope>
    <source>
        <strain evidence="2">UBA10219</strain>
    </source>
</reference>
<dbReference type="InterPro" id="IPR004785">
    <property type="entry name" value="RpiB"/>
</dbReference>
<evidence type="ECO:0000313" key="3">
    <source>
        <dbReference type="EMBL" id="MBS3062431.1"/>
    </source>
</evidence>
<dbReference type="InterPro" id="IPR036569">
    <property type="entry name" value="RpiB_LacA_LacB_sf"/>
</dbReference>
<dbReference type="InterPro" id="IPR003500">
    <property type="entry name" value="RpiB_LacA_LacB"/>
</dbReference>
<dbReference type="EC" id="5.3.1.6" evidence="2"/>
<accession>A0A7J4JEM4</accession>
<dbReference type="EMBL" id="JAGVWE010000002">
    <property type="protein sequence ID" value="MBS3062431.1"/>
    <property type="molecule type" value="Genomic_DNA"/>
</dbReference>
<reference evidence="3" key="3">
    <citation type="submission" date="2021-05" db="EMBL/GenBank/DDBJ databases">
        <title>Protein family content uncovers lineage relationships and bacterial pathway maintenance mechanisms in DPANN archaea.</title>
        <authorList>
            <person name="Castelle C.J."/>
            <person name="Meheust R."/>
            <person name="Jaffe A.L."/>
            <person name="Seitz K."/>
            <person name="Gong X."/>
            <person name="Baker B.J."/>
            <person name="Banfield J.F."/>
        </authorList>
    </citation>
    <scope>NUCLEOTIDE SEQUENCE</scope>
    <source>
        <strain evidence="3">RIFCSPLOWO2_01_FULL_58_19</strain>
    </source>
</reference>
<name>A0A7J4JEM4_9ARCH</name>
<dbReference type="PIRSF" id="PIRSF005384">
    <property type="entry name" value="RpiB_LacA_B"/>
    <property type="match status" value="1"/>
</dbReference>
<protein>
    <submittedName>
        <fullName evidence="2">Ribose 5-phosphate isomerase B</fullName>
        <ecNumber evidence="2">5.3.1.6</ecNumber>
    </submittedName>
</protein>
<dbReference type="Proteomes" id="UP000564964">
    <property type="component" value="Unassembled WGS sequence"/>
</dbReference>
<organism evidence="2 4">
    <name type="scientific">Candidatus Iainarchaeum sp</name>
    <dbReference type="NCBI Taxonomy" id="3101447"/>
    <lineage>
        <taxon>Archaea</taxon>
        <taxon>Candidatus Iainarchaeota</taxon>
        <taxon>Candidatus Iainarchaeia</taxon>
        <taxon>Candidatus Iainarchaeales</taxon>
        <taxon>Candidatus Iainarchaeaceae</taxon>
        <taxon>Candidatus Iainarchaeum</taxon>
    </lineage>
</organism>
<keyword evidence="1 2" id="KW-0413">Isomerase</keyword>
<dbReference type="GO" id="GO:0004751">
    <property type="term" value="F:ribose-5-phosphate isomerase activity"/>
    <property type="evidence" value="ECO:0007669"/>
    <property type="project" value="UniProtKB-EC"/>
</dbReference>
<dbReference type="Pfam" id="PF02502">
    <property type="entry name" value="LacAB_rpiB"/>
    <property type="match status" value="1"/>
</dbReference>
<evidence type="ECO:0000256" key="1">
    <source>
        <dbReference type="ARBA" id="ARBA00023235"/>
    </source>
</evidence>
<dbReference type="NCBIfam" id="NF004051">
    <property type="entry name" value="PRK05571.1"/>
    <property type="match status" value="1"/>
</dbReference>
<dbReference type="PANTHER" id="PTHR30345:SF0">
    <property type="entry name" value="DNA DAMAGE-REPAIR_TOLERATION PROTEIN DRT102"/>
    <property type="match status" value="1"/>
</dbReference>
<dbReference type="PANTHER" id="PTHR30345">
    <property type="entry name" value="RIBOSE-5-PHOSPHATE ISOMERASE B"/>
    <property type="match status" value="1"/>
</dbReference>
<dbReference type="NCBIfam" id="TIGR00689">
    <property type="entry name" value="rpiB_lacA_lacB"/>
    <property type="match status" value="1"/>
</dbReference>
<evidence type="ECO:0000313" key="2">
    <source>
        <dbReference type="EMBL" id="HIH16222.1"/>
    </source>
</evidence>